<evidence type="ECO:0000256" key="4">
    <source>
        <dbReference type="ARBA" id="ARBA00022786"/>
    </source>
</evidence>
<feature type="active site" evidence="8">
    <location>
        <position position="310"/>
    </location>
</feature>
<comment type="similarity">
    <text evidence="2 7">Belongs to the peptidase C65 family.</text>
</comment>
<evidence type="ECO:0000256" key="9">
    <source>
        <dbReference type="PIRSR" id="PIRSR013503-2"/>
    </source>
</evidence>
<dbReference type="Gene3D" id="1.20.1300.20">
    <property type="entry name" value="Peptidase C65 Otubain, subdomain 2"/>
    <property type="match status" value="1"/>
</dbReference>
<dbReference type="GO" id="GO:0004843">
    <property type="term" value="F:cysteine-type deubiquitinase activity"/>
    <property type="evidence" value="ECO:0007669"/>
    <property type="project" value="UniProtKB-UniRule"/>
</dbReference>
<evidence type="ECO:0000256" key="1">
    <source>
        <dbReference type="ARBA" id="ARBA00000707"/>
    </source>
</evidence>
<feature type="active site" evidence="8">
    <location>
        <position position="83"/>
    </location>
</feature>
<gene>
    <name evidence="11" type="ORF">H0E87_006342</name>
</gene>
<dbReference type="GO" id="GO:0006508">
    <property type="term" value="P:proteolysis"/>
    <property type="evidence" value="ECO:0007669"/>
    <property type="project" value="UniProtKB-KW"/>
</dbReference>
<dbReference type="InterPro" id="IPR042468">
    <property type="entry name" value="Peptidase_C65_otubain_sub1"/>
</dbReference>
<evidence type="ECO:0000256" key="6">
    <source>
        <dbReference type="ARBA" id="ARBA00022807"/>
    </source>
</evidence>
<evidence type="ECO:0000256" key="7">
    <source>
        <dbReference type="PIRNR" id="PIRNR013503"/>
    </source>
</evidence>
<dbReference type="CDD" id="cd22765">
    <property type="entry name" value="AtOTU1-like"/>
    <property type="match status" value="1"/>
</dbReference>
<protein>
    <recommendedName>
        <fullName evidence="7">Ubiquitin thioesterase</fullName>
        <ecNumber evidence="7">3.4.19.12</ecNumber>
    </recommendedName>
</protein>
<dbReference type="InterPro" id="IPR038765">
    <property type="entry name" value="Papain-like_cys_pep_sf"/>
</dbReference>
<evidence type="ECO:0000259" key="10">
    <source>
        <dbReference type="PROSITE" id="PS50802"/>
    </source>
</evidence>
<evidence type="ECO:0000256" key="2">
    <source>
        <dbReference type="ARBA" id="ARBA00006579"/>
    </source>
</evidence>
<dbReference type="PANTHER" id="PTHR12931:SF15">
    <property type="entry name" value="UBIQUITIN THIOESTERASE OTUBAIN-LIKE"/>
    <property type="match status" value="1"/>
</dbReference>
<feature type="site" description="Interacts with free ubiquitin" evidence="9">
    <location>
        <position position="306"/>
    </location>
</feature>
<organism evidence="11 12">
    <name type="scientific">Populus deltoides</name>
    <name type="common">Eastern poplar</name>
    <name type="synonym">Eastern cottonwood</name>
    <dbReference type="NCBI Taxonomy" id="3696"/>
    <lineage>
        <taxon>Eukaryota</taxon>
        <taxon>Viridiplantae</taxon>
        <taxon>Streptophyta</taxon>
        <taxon>Embryophyta</taxon>
        <taxon>Tracheophyta</taxon>
        <taxon>Spermatophyta</taxon>
        <taxon>Magnoliopsida</taxon>
        <taxon>eudicotyledons</taxon>
        <taxon>Gunneridae</taxon>
        <taxon>Pentapetalae</taxon>
        <taxon>rosids</taxon>
        <taxon>fabids</taxon>
        <taxon>Malpighiales</taxon>
        <taxon>Salicaceae</taxon>
        <taxon>Saliceae</taxon>
        <taxon>Populus</taxon>
    </lineage>
</organism>
<feature type="active site" description="Nucleophile" evidence="8">
    <location>
        <position position="86"/>
    </location>
</feature>
<feature type="site" description="Interacts with free ubiquitin" evidence="9">
    <location>
        <position position="262"/>
    </location>
</feature>
<reference evidence="11" key="1">
    <citation type="journal article" date="2021" name="J. Hered.">
        <title>Genome Assembly of Salicaceae Populus deltoides (Eastern Cottonwood) I-69 Based on Nanopore Sequencing and Hi-C Technologies.</title>
        <authorList>
            <person name="Bai S."/>
            <person name="Wu H."/>
            <person name="Zhang J."/>
            <person name="Pan Z."/>
            <person name="Zhao W."/>
            <person name="Li Z."/>
            <person name="Tong C."/>
        </authorList>
    </citation>
    <scope>NUCLEOTIDE SEQUENCE</scope>
    <source>
        <tissue evidence="11">Leaf</tissue>
    </source>
</reference>
<dbReference type="GO" id="GO:0071108">
    <property type="term" value="P:protein K48-linked deubiquitination"/>
    <property type="evidence" value="ECO:0007669"/>
    <property type="project" value="TreeGrafter"/>
</dbReference>
<feature type="domain" description="OTU" evidence="10">
    <location>
        <begin position="75"/>
        <end position="317"/>
    </location>
</feature>
<name>A0A8T2Z6R7_POPDE</name>
<dbReference type="PROSITE" id="PS50802">
    <property type="entry name" value="OTU"/>
    <property type="match status" value="1"/>
</dbReference>
<dbReference type="GO" id="GO:0043130">
    <property type="term" value="F:ubiquitin binding"/>
    <property type="evidence" value="ECO:0007669"/>
    <property type="project" value="UniProtKB-UniRule"/>
</dbReference>
<comment type="caution">
    <text evidence="11">The sequence shown here is derived from an EMBL/GenBank/DDBJ whole genome shotgun (WGS) entry which is preliminary data.</text>
</comment>
<evidence type="ECO:0000256" key="5">
    <source>
        <dbReference type="ARBA" id="ARBA00022801"/>
    </source>
</evidence>
<evidence type="ECO:0000313" key="12">
    <source>
        <dbReference type="Proteomes" id="UP000807159"/>
    </source>
</evidence>
<evidence type="ECO:0000256" key="8">
    <source>
        <dbReference type="PIRSR" id="PIRSR013503-1"/>
    </source>
</evidence>
<dbReference type="Pfam" id="PF10275">
    <property type="entry name" value="Peptidase_C65"/>
    <property type="match status" value="1"/>
</dbReference>
<feature type="site" description="Interacts with free ubiquitin" evidence="9">
    <location>
        <position position="264"/>
    </location>
</feature>
<evidence type="ECO:0000256" key="3">
    <source>
        <dbReference type="ARBA" id="ARBA00022670"/>
    </source>
</evidence>
<keyword evidence="12" id="KW-1185">Reference proteome</keyword>
<sequence length="317" mass="35709">MQNQEGQLAADGETEVTCEIEDWANFGGGDDDIMQQQSSVPFVGDKEPLSALAAEYQSGSPILLQKIKVLGDKYVAIRRTRGDGNCFFRSFMFSYLEHILEKQDRAEVDRIKANVEECRKTLQSLGYVDFTFEDFFALFLEQLDDVLQGNETSISHEELLNRSRDQSVSDYGELLDKVMVWIDVLAPSPNKFGWLVVMFFRFVTSGEIRRRSEFFEPFVFGLTNTTVEQFCKSSVEPMGEESDHVHITALSDALGVPIRVVYLDRSSCDAAGVSVNHHDFIPAPRNLPSATGAGSESINPFITLLYRPGHYDILYPK</sequence>
<dbReference type="Gene3D" id="3.30.200.60">
    <property type="entry name" value="Peptidase C65 Otubain, subdomain 1"/>
    <property type="match status" value="1"/>
</dbReference>
<accession>A0A8T2Z6R7</accession>
<keyword evidence="4 7" id="KW-0833">Ubl conjugation pathway</keyword>
<dbReference type="InterPro" id="IPR042467">
    <property type="entry name" value="Peptidase_C65_otubain_sub2"/>
</dbReference>
<keyword evidence="6 7" id="KW-0788">Thiol protease</keyword>
<dbReference type="GO" id="GO:0005634">
    <property type="term" value="C:nucleus"/>
    <property type="evidence" value="ECO:0007669"/>
    <property type="project" value="TreeGrafter"/>
</dbReference>
<dbReference type="EMBL" id="JACEGQ020000003">
    <property type="protein sequence ID" value="KAH8513000.1"/>
    <property type="molecule type" value="Genomic_DNA"/>
</dbReference>
<keyword evidence="5 7" id="KW-0378">Hydrolase</keyword>
<dbReference type="EC" id="3.4.19.12" evidence="7"/>
<dbReference type="PIRSF" id="PIRSF013503">
    <property type="entry name" value="Ubiquitin_thioesterase_Otubain"/>
    <property type="match status" value="1"/>
</dbReference>
<dbReference type="PANTHER" id="PTHR12931">
    <property type="entry name" value="UBIQUITIN THIOLESTERASE PROTEIN OTUB"/>
    <property type="match status" value="1"/>
</dbReference>
<dbReference type="InterPro" id="IPR003323">
    <property type="entry name" value="OTU_dom"/>
</dbReference>
<feature type="site" description="Interacts with free ubiquitin" evidence="9">
    <location>
        <position position="311"/>
    </location>
</feature>
<dbReference type="InterPro" id="IPR016615">
    <property type="entry name" value="Otubain"/>
</dbReference>
<proteinExistence type="inferred from homology"/>
<dbReference type="AlphaFoldDB" id="A0A8T2Z6R7"/>
<dbReference type="Proteomes" id="UP000807159">
    <property type="component" value="Chromosome 3"/>
</dbReference>
<comment type="catalytic activity">
    <reaction evidence="1 7">
        <text>Thiol-dependent hydrolysis of ester, thioester, amide, peptide and isopeptide bonds formed by the C-terminal Gly of ubiquitin (a 76-residue protein attached to proteins as an intracellular targeting signal).</text>
        <dbReference type="EC" id="3.4.19.12"/>
    </reaction>
</comment>
<keyword evidence="3 7" id="KW-0645">Protease</keyword>
<dbReference type="SUPFAM" id="SSF54001">
    <property type="entry name" value="Cysteine proteinases"/>
    <property type="match status" value="1"/>
</dbReference>
<dbReference type="InterPro" id="IPR019400">
    <property type="entry name" value="Peptidase_C65_otubain"/>
</dbReference>
<evidence type="ECO:0000313" key="11">
    <source>
        <dbReference type="EMBL" id="KAH8513000.1"/>
    </source>
</evidence>